<dbReference type="WBParaSite" id="JU765_v2.g8009.t1">
    <property type="protein sequence ID" value="JU765_v2.g8009.t1"/>
    <property type="gene ID" value="JU765_v2.g8009"/>
</dbReference>
<organism evidence="1 2">
    <name type="scientific">Panagrolaimus sp. JU765</name>
    <dbReference type="NCBI Taxonomy" id="591449"/>
    <lineage>
        <taxon>Eukaryota</taxon>
        <taxon>Metazoa</taxon>
        <taxon>Ecdysozoa</taxon>
        <taxon>Nematoda</taxon>
        <taxon>Chromadorea</taxon>
        <taxon>Rhabditida</taxon>
        <taxon>Tylenchina</taxon>
        <taxon>Panagrolaimomorpha</taxon>
        <taxon>Panagrolaimoidea</taxon>
        <taxon>Panagrolaimidae</taxon>
        <taxon>Panagrolaimus</taxon>
    </lineage>
</organism>
<sequence length="140" mass="16199">MKRFFSSSLSFGRLFLPSVNKFTTRTHNCGELTKNDIGKKVEIYGWLLKKRFTKFLIIHDKYGYIQAKIPENSTNLENIVTELKNEDVLKINGIVKSRGKDVNHEMKTGEIEIEVEDLEILNKSEPMPFPILSILKPELE</sequence>
<dbReference type="Proteomes" id="UP000887576">
    <property type="component" value="Unplaced"/>
</dbReference>
<evidence type="ECO:0000313" key="2">
    <source>
        <dbReference type="WBParaSite" id="JU765_v2.g8009.t1"/>
    </source>
</evidence>
<evidence type="ECO:0000313" key="1">
    <source>
        <dbReference type="Proteomes" id="UP000887576"/>
    </source>
</evidence>
<protein>
    <submittedName>
        <fullName evidence="2">OB domain-containing protein</fullName>
    </submittedName>
</protein>
<reference evidence="2" key="1">
    <citation type="submission" date="2022-11" db="UniProtKB">
        <authorList>
            <consortium name="WormBaseParasite"/>
        </authorList>
    </citation>
    <scope>IDENTIFICATION</scope>
</reference>
<accession>A0AC34RLF0</accession>
<name>A0AC34RLF0_9BILA</name>
<proteinExistence type="predicted"/>